<gene>
    <name evidence="3" type="ORF">SAMN02745857_02949</name>
</gene>
<dbReference type="GO" id="GO:0005886">
    <property type="term" value="C:plasma membrane"/>
    <property type="evidence" value="ECO:0007669"/>
    <property type="project" value="TreeGrafter"/>
</dbReference>
<evidence type="ECO:0000256" key="2">
    <source>
        <dbReference type="SAM" id="Phobius"/>
    </source>
</evidence>
<protein>
    <submittedName>
        <fullName evidence="3">Flagellar biosynthetic protein FlhB</fullName>
    </submittedName>
</protein>
<keyword evidence="3" id="KW-0282">Flagellum</keyword>
<dbReference type="Proteomes" id="UP000192761">
    <property type="component" value="Unassembled WGS sequence"/>
</dbReference>
<dbReference type="Pfam" id="PF01312">
    <property type="entry name" value="Bac_export_2"/>
    <property type="match status" value="1"/>
</dbReference>
<keyword evidence="3" id="KW-0969">Cilium</keyword>
<name>A0A1W1XV37_9NEIS</name>
<keyword evidence="2" id="KW-0812">Transmembrane</keyword>
<dbReference type="EMBL" id="FWXD01000018">
    <property type="protein sequence ID" value="SMC27704.1"/>
    <property type="molecule type" value="Genomic_DNA"/>
</dbReference>
<dbReference type="InterPro" id="IPR006135">
    <property type="entry name" value="T3SS_substrate_exporter"/>
</dbReference>
<proteinExistence type="inferred from homology"/>
<dbReference type="STRING" id="1121001.SAMN02745857_02949"/>
<feature type="transmembrane region" description="Helical" evidence="2">
    <location>
        <begin position="192"/>
        <end position="213"/>
    </location>
</feature>
<dbReference type="Gene3D" id="3.40.1690.10">
    <property type="entry name" value="secretion proteins EscU"/>
    <property type="match status" value="1"/>
</dbReference>
<organism evidence="3 4">
    <name type="scientific">Andreprevotia lacus DSM 23236</name>
    <dbReference type="NCBI Taxonomy" id="1121001"/>
    <lineage>
        <taxon>Bacteria</taxon>
        <taxon>Pseudomonadati</taxon>
        <taxon>Pseudomonadota</taxon>
        <taxon>Betaproteobacteria</taxon>
        <taxon>Neisseriales</taxon>
        <taxon>Chitinibacteraceae</taxon>
        <taxon>Andreprevotia</taxon>
    </lineage>
</organism>
<keyword evidence="3" id="KW-0966">Cell projection</keyword>
<keyword evidence="2" id="KW-0472">Membrane</keyword>
<keyword evidence="2" id="KW-1133">Transmembrane helix</keyword>
<feature type="transmembrane region" description="Helical" evidence="2">
    <location>
        <begin position="32"/>
        <end position="51"/>
    </location>
</feature>
<dbReference type="AlphaFoldDB" id="A0A1W1XV37"/>
<evidence type="ECO:0000313" key="4">
    <source>
        <dbReference type="Proteomes" id="UP000192761"/>
    </source>
</evidence>
<keyword evidence="4" id="KW-1185">Reference proteome</keyword>
<comment type="similarity">
    <text evidence="1">Belongs to the type III secretion exporter family.</text>
</comment>
<dbReference type="PANTHER" id="PTHR30531:SF12">
    <property type="entry name" value="FLAGELLAR BIOSYNTHETIC PROTEIN FLHB"/>
    <property type="match status" value="1"/>
</dbReference>
<feature type="transmembrane region" description="Helical" evidence="2">
    <location>
        <begin position="72"/>
        <end position="89"/>
    </location>
</feature>
<dbReference type="SUPFAM" id="SSF160544">
    <property type="entry name" value="EscU C-terminal domain-like"/>
    <property type="match status" value="1"/>
</dbReference>
<dbReference type="PRINTS" id="PR00950">
    <property type="entry name" value="TYPE3IMSPROT"/>
</dbReference>
<dbReference type="InterPro" id="IPR029025">
    <property type="entry name" value="T3SS_substrate_exporter_C"/>
</dbReference>
<evidence type="ECO:0000313" key="3">
    <source>
        <dbReference type="EMBL" id="SMC27704.1"/>
    </source>
</evidence>
<dbReference type="Gene3D" id="6.10.250.2080">
    <property type="match status" value="1"/>
</dbReference>
<dbReference type="PANTHER" id="PTHR30531">
    <property type="entry name" value="FLAGELLAR BIOSYNTHETIC PROTEIN FLHB"/>
    <property type="match status" value="1"/>
</dbReference>
<feature type="transmembrane region" description="Helical" evidence="2">
    <location>
        <begin position="149"/>
        <end position="172"/>
    </location>
</feature>
<dbReference type="RefSeq" id="WP_176216955.1">
    <property type="nucleotide sequence ID" value="NZ_FWXD01000018.1"/>
</dbReference>
<reference evidence="3 4" key="1">
    <citation type="submission" date="2017-04" db="EMBL/GenBank/DDBJ databases">
        <authorList>
            <person name="Afonso C.L."/>
            <person name="Miller P.J."/>
            <person name="Scott M.A."/>
            <person name="Spackman E."/>
            <person name="Goraichik I."/>
            <person name="Dimitrov K.M."/>
            <person name="Suarez D.L."/>
            <person name="Swayne D.E."/>
        </authorList>
    </citation>
    <scope>NUCLEOTIDE SEQUENCE [LARGE SCALE GENOMIC DNA]</scope>
    <source>
        <strain evidence="3 4">DSM 23236</strain>
    </source>
</reference>
<accession>A0A1W1XV37</accession>
<evidence type="ECO:0000256" key="1">
    <source>
        <dbReference type="ARBA" id="ARBA00010690"/>
    </source>
</evidence>
<sequence>MAEQDHDRSEQATPYKLEQARGKGSVAKSVDLVYVGVLCALLVFFFGYGWHAVNQILTILQAVLNEAGRSDWSANGIMSWLGAVLLALASPLAPLLLSVMIAAVVTSLAQTGPVFSVHPIKPDWNKLNPATGFKRFFSMRIVYESGKSVLKLVVIGAVLAMGLLNMRTMLVALPNADVHQYGRVLLEQCGSLLFKMAMVMAIFAIVDFAFARWEYLRQMRMSRRDIRDEHKMREGDPRIRSRLRELRMEFLKRTKGLAQIPESDVLITNPVHYAVAVRYKHGDMLAPQVVAKGAGGIVTKMKQVAARHNVVVVQNPPLARALFRQVDTEQYVPESLYPEVAKILVWIYAMRRARANQQGSAA</sequence>
<dbReference type="GO" id="GO:0009306">
    <property type="term" value="P:protein secretion"/>
    <property type="evidence" value="ECO:0007669"/>
    <property type="project" value="InterPro"/>
</dbReference>